<proteinExistence type="inferred from homology"/>
<sequence>MRQGRTPEGRKCGSLGKLQLLRRSPRRALGAVPPVLMTRFDVFANPVLQVEGEPVVSVAQFIAAVPVTILSQPVARFDAAPEAITYALDMLT</sequence>
<evidence type="ECO:0000256" key="4">
    <source>
        <dbReference type="ARBA" id="ARBA00023015"/>
    </source>
</evidence>
<comment type="similarity">
    <text evidence="1">Belongs to the CcdB toxin family.</text>
</comment>
<evidence type="ECO:0000256" key="3">
    <source>
        <dbReference type="ARBA" id="ARBA00022491"/>
    </source>
</evidence>
<evidence type="ECO:0000313" key="9">
    <source>
        <dbReference type="Proteomes" id="UP000221860"/>
    </source>
</evidence>
<dbReference type="EMBL" id="NQWH01000008">
    <property type="protein sequence ID" value="PHP28237.1"/>
    <property type="molecule type" value="Genomic_DNA"/>
</dbReference>
<dbReference type="Gene3D" id="2.30.30.110">
    <property type="match status" value="1"/>
</dbReference>
<dbReference type="GO" id="GO:0006276">
    <property type="term" value="P:plasmid maintenance"/>
    <property type="evidence" value="ECO:0007669"/>
    <property type="project" value="InterPro"/>
</dbReference>
<dbReference type="AlphaFoldDB" id="A0A2G1MHR6"/>
<dbReference type="InterPro" id="IPR002712">
    <property type="entry name" value="CcdB"/>
</dbReference>
<evidence type="ECO:0000256" key="1">
    <source>
        <dbReference type="ARBA" id="ARBA00005230"/>
    </source>
</evidence>
<evidence type="ECO:0000256" key="2">
    <source>
        <dbReference type="ARBA" id="ARBA00015075"/>
    </source>
</evidence>
<keyword evidence="5" id="KW-0804">Transcription</keyword>
<accession>A0A2G1MHR6</accession>
<keyword evidence="9" id="KW-1185">Reference proteome</keyword>
<dbReference type="InterPro" id="IPR011067">
    <property type="entry name" value="Plasmid_toxin/cell-grow_inhib"/>
</dbReference>
<gene>
    <name evidence="8" type="ORF">CJ301_07150</name>
</gene>
<evidence type="ECO:0000313" key="8">
    <source>
        <dbReference type="EMBL" id="PHP28237.1"/>
    </source>
</evidence>
<dbReference type="Proteomes" id="UP000221860">
    <property type="component" value="Unassembled WGS sequence"/>
</dbReference>
<dbReference type="SUPFAM" id="SSF50118">
    <property type="entry name" value="Cell growth inhibitor/plasmid maintenance toxic component"/>
    <property type="match status" value="1"/>
</dbReference>
<organism evidence="8 9">
    <name type="scientific">Limimaricola cinnabarinus</name>
    <dbReference type="NCBI Taxonomy" id="1125964"/>
    <lineage>
        <taxon>Bacteria</taxon>
        <taxon>Pseudomonadati</taxon>
        <taxon>Pseudomonadota</taxon>
        <taxon>Alphaproteobacteria</taxon>
        <taxon>Rhodobacterales</taxon>
        <taxon>Paracoccaceae</taxon>
        <taxon>Limimaricola</taxon>
    </lineage>
</organism>
<dbReference type="OrthoDB" id="9813510at2"/>
<evidence type="ECO:0000256" key="5">
    <source>
        <dbReference type="ARBA" id="ARBA00023163"/>
    </source>
</evidence>
<keyword evidence="3" id="KW-0678">Repressor</keyword>
<reference evidence="8 9" key="1">
    <citation type="submission" date="2017-08" db="EMBL/GenBank/DDBJ databases">
        <title>Draft Genome Sequence of Loktanella cinnabarina Strain XM1, Isolated from Coastal Surface Water.</title>
        <authorList>
            <person name="Ma R."/>
            <person name="Wang J."/>
            <person name="Wang Q."/>
            <person name="Ma Z."/>
            <person name="Li J."/>
            <person name="Chen L."/>
        </authorList>
    </citation>
    <scope>NUCLEOTIDE SEQUENCE [LARGE SCALE GENOMIC DNA]</scope>
    <source>
        <strain evidence="8 9">XM1</strain>
    </source>
</reference>
<dbReference type="GO" id="GO:0008657">
    <property type="term" value="F:DNA topoisomerase type II (double strand cut, ATP-hydrolyzing) inhibitor activity"/>
    <property type="evidence" value="ECO:0007669"/>
    <property type="project" value="InterPro"/>
</dbReference>
<name>A0A2G1MHR6_9RHOB</name>
<protein>
    <recommendedName>
        <fullName evidence="2">Toxin CcdB</fullName>
    </recommendedName>
    <alternativeName>
        <fullName evidence="7">Cytotoxic protein CcdB</fullName>
    </alternativeName>
    <alternativeName>
        <fullName evidence="6">Protein LetD</fullName>
    </alternativeName>
</protein>
<keyword evidence="4" id="KW-0805">Transcription regulation</keyword>
<dbReference type="Pfam" id="PF01845">
    <property type="entry name" value="CcdB"/>
    <property type="match status" value="1"/>
</dbReference>
<evidence type="ECO:0000256" key="7">
    <source>
        <dbReference type="ARBA" id="ARBA00033135"/>
    </source>
</evidence>
<comment type="caution">
    <text evidence="8">The sequence shown here is derived from an EMBL/GenBank/DDBJ whole genome shotgun (WGS) entry which is preliminary data.</text>
</comment>
<evidence type="ECO:0000256" key="6">
    <source>
        <dbReference type="ARBA" id="ARBA00029628"/>
    </source>
</evidence>